<name>E2Q9J4_STRCL</name>
<dbReference type="Proteomes" id="UP000002357">
    <property type="component" value="Chromosome"/>
</dbReference>
<dbReference type="AlphaFoldDB" id="E2Q9J4"/>
<dbReference type="GO" id="GO:0005886">
    <property type="term" value="C:plasma membrane"/>
    <property type="evidence" value="ECO:0007669"/>
    <property type="project" value="TreeGrafter"/>
</dbReference>
<sequence length="356" mass="37920">MPVSDALLSTVTEALAELMTSVSVCDDRVLDRDIADQWLETTSLLLNRLSPADRRTLSGLLRDTARRRPVGEWRDDLLRIPEEFGLDDDPHELYCDAAADLVRRLVKAVRGSDPATELPGRPGRVLADLVREHGALHRRTERLLGPGVPGGVPCGADTGPCAAPRGARCDGCDTPPDDPADRPDWLARGAAAALAALRGADPEAPVPGPGPVRRTRFHSRRLFLETVVGLADAELALGQEPRIPPETGADGIEEYLENLPYDTAAAGRIGGLPDGVLRLDAVDSGAVWTVTVTDGAPGWTATATATGTATAARVRVQGSAGDLLLFVRGRHRPGHPKLRISGDRGFLDRWLAATAR</sequence>
<dbReference type="STRING" id="1901.BB341_25200"/>
<reference evidence="1 2" key="1">
    <citation type="journal article" date="2010" name="Genome Biol. Evol.">
        <title>The sequence of a 1.8-mb bacterial linear plasmid reveals a rich evolutionary reservoir of secondary metabolic pathways.</title>
        <authorList>
            <person name="Medema M.H."/>
            <person name="Trefzer A."/>
            <person name="Kovalchuk A."/>
            <person name="van den Berg M."/>
            <person name="Mueller U."/>
            <person name="Heijne W."/>
            <person name="Wu L."/>
            <person name="Alam M.T."/>
            <person name="Ronning C.M."/>
            <person name="Nierman W.C."/>
            <person name="Bovenberg R.A.L."/>
            <person name="Breitling R."/>
            <person name="Takano E."/>
        </authorList>
    </citation>
    <scope>NUCLEOTIDE SEQUENCE [LARGE SCALE GENOMIC DNA]</scope>
    <source>
        <strain evidence="2">ATCC 27064 / DSM 738 / JCM 4710 / NBRC 13307 / NCIMB 12785 / NRRL 3585 / VKM Ac-602</strain>
    </source>
</reference>
<gene>
    <name evidence="1" type="ORF">SCLAV_0538</name>
</gene>
<accession>E2Q9J4</accession>
<evidence type="ECO:0000313" key="1">
    <source>
        <dbReference type="EMBL" id="EFG05614.1"/>
    </source>
</evidence>
<proteinExistence type="predicted"/>
<dbReference type="eggNOG" id="COG3550">
    <property type="taxonomic scope" value="Bacteria"/>
</dbReference>
<dbReference type="GeneID" id="93732778"/>
<dbReference type="PANTHER" id="PTHR40758:SF1">
    <property type="entry name" value="CONSERVED PROTEIN"/>
    <property type="match status" value="1"/>
</dbReference>
<organism evidence="1 2">
    <name type="scientific">Streptomyces clavuligerus</name>
    <dbReference type="NCBI Taxonomy" id="1901"/>
    <lineage>
        <taxon>Bacteria</taxon>
        <taxon>Bacillati</taxon>
        <taxon>Actinomycetota</taxon>
        <taxon>Actinomycetes</taxon>
        <taxon>Kitasatosporales</taxon>
        <taxon>Streptomycetaceae</taxon>
        <taxon>Streptomyces</taxon>
    </lineage>
</organism>
<dbReference type="RefSeq" id="WP_003959611.1">
    <property type="nucleotide sequence ID" value="NZ_CM000913.1"/>
</dbReference>
<dbReference type="EMBL" id="CM000913">
    <property type="protein sequence ID" value="EFG05614.1"/>
    <property type="molecule type" value="Genomic_DNA"/>
</dbReference>
<keyword evidence="2" id="KW-1185">Reference proteome</keyword>
<dbReference type="KEGG" id="sclf:BB341_25200"/>
<dbReference type="PANTHER" id="PTHR40758">
    <property type="entry name" value="CONSERVED PROTEIN"/>
    <property type="match status" value="1"/>
</dbReference>
<protein>
    <submittedName>
        <fullName evidence="1">DUF1503 domain-containing protein</fullName>
    </submittedName>
</protein>
<evidence type="ECO:0000313" key="2">
    <source>
        <dbReference type="Proteomes" id="UP000002357"/>
    </source>
</evidence>